<gene>
    <name evidence="2" type="ORF">AVDCRST_MAG93-7244</name>
</gene>
<evidence type="ECO:0000313" key="2">
    <source>
        <dbReference type="EMBL" id="CAA9353702.1"/>
    </source>
</evidence>
<keyword evidence="1" id="KW-0812">Transmembrane</keyword>
<accession>A0A6J4M9B1</accession>
<keyword evidence="1" id="KW-0472">Membrane</keyword>
<dbReference type="AlphaFoldDB" id="A0A6J4M9B1"/>
<organism evidence="2">
    <name type="scientific">uncultured Chloroflexia bacterium</name>
    <dbReference type="NCBI Taxonomy" id="1672391"/>
    <lineage>
        <taxon>Bacteria</taxon>
        <taxon>Bacillati</taxon>
        <taxon>Chloroflexota</taxon>
        <taxon>Chloroflexia</taxon>
        <taxon>environmental samples</taxon>
    </lineage>
</organism>
<keyword evidence="1" id="KW-1133">Transmembrane helix</keyword>
<dbReference type="EMBL" id="CADCTR010002446">
    <property type="protein sequence ID" value="CAA9353702.1"/>
    <property type="molecule type" value="Genomic_DNA"/>
</dbReference>
<name>A0A6J4M9B1_9CHLR</name>
<reference evidence="2" key="1">
    <citation type="submission" date="2020-02" db="EMBL/GenBank/DDBJ databases">
        <authorList>
            <person name="Meier V. D."/>
        </authorList>
    </citation>
    <scope>NUCLEOTIDE SEQUENCE</scope>
    <source>
        <strain evidence="2">AVDCRST_MAG93</strain>
    </source>
</reference>
<proteinExistence type="predicted"/>
<sequence length="253" mass="29334">MSTEDILIRLFLIVDPAMPDVKKRPDARLYPSEVITIGLMFALKGGKYRPFYRWLAANLGTWFPRLPEQSRLLRLLRDYSHYTERFLKDPSFFTVIDTFGIELIHPRREGRSHNQLGKKGLSNGRWIVGIKVAWLVNDTGEVVDWNWDTANEPDNLFRETATRYDGITITLSDLGFRKQGAPQQNLKFCDKGTWNERYQVESDFSFVEGVCHSKKLYHREEQHLEARLGYLAALINVLLIITGGVFSFTEFVL</sequence>
<feature type="transmembrane region" description="Helical" evidence="1">
    <location>
        <begin position="228"/>
        <end position="248"/>
    </location>
</feature>
<evidence type="ECO:0000256" key="1">
    <source>
        <dbReference type="SAM" id="Phobius"/>
    </source>
</evidence>
<protein>
    <recommendedName>
        <fullName evidence="3">Transposase DDE domain-containing protein</fullName>
    </recommendedName>
</protein>
<evidence type="ECO:0008006" key="3">
    <source>
        <dbReference type="Google" id="ProtNLM"/>
    </source>
</evidence>